<keyword evidence="16" id="KW-1185">Reference proteome</keyword>
<keyword evidence="14" id="KW-0732">Signal</keyword>
<reference evidence="15 16" key="1">
    <citation type="journal article" date="2008" name="Nature">
        <title>The genome of the choanoflagellate Monosiga brevicollis and the origin of metazoans.</title>
        <authorList>
            <consortium name="JGI Sequencing"/>
            <person name="King N."/>
            <person name="Westbrook M.J."/>
            <person name="Young S.L."/>
            <person name="Kuo A."/>
            <person name="Abedin M."/>
            <person name="Chapman J."/>
            <person name="Fairclough S."/>
            <person name="Hellsten U."/>
            <person name="Isogai Y."/>
            <person name="Letunic I."/>
            <person name="Marr M."/>
            <person name="Pincus D."/>
            <person name="Putnam N."/>
            <person name="Rokas A."/>
            <person name="Wright K.J."/>
            <person name="Zuzow R."/>
            <person name="Dirks W."/>
            <person name="Good M."/>
            <person name="Goodstein D."/>
            <person name="Lemons D."/>
            <person name="Li W."/>
            <person name="Lyons J.B."/>
            <person name="Morris A."/>
            <person name="Nichols S."/>
            <person name="Richter D.J."/>
            <person name="Salamov A."/>
            <person name="Bork P."/>
            <person name="Lim W.A."/>
            <person name="Manning G."/>
            <person name="Miller W.T."/>
            <person name="McGinnis W."/>
            <person name="Shapiro H."/>
            <person name="Tjian R."/>
            <person name="Grigoriev I.V."/>
            <person name="Rokhsar D."/>
        </authorList>
    </citation>
    <scope>NUCLEOTIDE SEQUENCE [LARGE SCALE GENOMIC DNA]</scope>
    <source>
        <strain evidence="16">MX1 / ATCC 50154</strain>
    </source>
</reference>
<dbReference type="eggNOG" id="KOG3849">
    <property type="taxonomic scope" value="Eukaryota"/>
</dbReference>
<evidence type="ECO:0000313" key="16">
    <source>
        <dbReference type="Proteomes" id="UP000001357"/>
    </source>
</evidence>
<comment type="pathway">
    <text evidence="2">Protein modification; protein glycosylation.</text>
</comment>
<dbReference type="InParanoid" id="A9V0W7"/>
<evidence type="ECO:0000256" key="13">
    <source>
        <dbReference type="ARBA" id="ARBA00033080"/>
    </source>
</evidence>
<evidence type="ECO:0000256" key="3">
    <source>
        <dbReference type="ARBA" id="ARBA00010626"/>
    </source>
</evidence>
<dbReference type="KEGG" id="mbr:MONBRDRAFT_25935"/>
<evidence type="ECO:0000256" key="12">
    <source>
        <dbReference type="ARBA" id="ARBA00023277"/>
    </source>
</evidence>
<dbReference type="RefSeq" id="XP_001746318.1">
    <property type="nucleotide sequence ID" value="XM_001746266.1"/>
</dbReference>
<dbReference type="EMBL" id="CH991553">
    <property type="protein sequence ID" value="EDQ88705.1"/>
    <property type="molecule type" value="Genomic_DNA"/>
</dbReference>
<keyword evidence="12" id="KW-0119">Carbohydrate metabolism</keyword>
<feature type="chain" id="PRO_5002744565" description="GDP-fucose protein O-fucosyltransferase 1" evidence="14">
    <location>
        <begin position="30"/>
        <end position="391"/>
    </location>
</feature>
<evidence type="ECO:0000256" key="11">
    <source>
        <dbReference type="ARBA" id="ARBA00023253"/>
    </source>
</evidence>
<accession>A9V0W7</accession>
<dbReference type="InterPro" id="IPR019378">
    <property type="entry name" value="GDP-Fuc_O-FucTrfase"/>
</dbReference>
<dbReference type="AlphaFoldDB" id="A9V0W7"/>
<keyword evidence="5" id="KW-0328">Glycosyltransferase</keyword>
<evidence type="ECO:0000256" key="5">
    <source>
        <dbReference type="ARBA" id="ARBA00022676"/>
    </source>
</evidence>
<dbReference type="GO" id="GO:0007219">
    <property type="term" value="P:Notch signaling pathway"/>
    <property type="evidence" value="ECO:0007669"/>
    <property type="project" value="UniProtKB-KW"/>
</dbReference>
<dbReference type="GeneID" id="5891646"/>
<evidence type="ECO:0000256" key="9">
    <source>
        <dbReference type="ARBA" id="ARBA00023157"/>
    </source>
</evidence>
<evidence type="ECO:0000256" key="14">
    <source>
        <dbReference type="SAM" id="SignalP"/>
    </source>
</evidence>
<dbReference type="InterPro" id="IPR039922">
    <property type="entry name" value="POFUT1"/>
</dbReference>
<feature type="signal peptide" evidence="14">
    <location>
        <begin position="1"/>
        <end position="29"/>
    </location>
</feature>
<dbReference type="CDD" id="cd11302">
    <property type="entry name" value="O-FucT-1"/>
    <property type="match status" value="1"/>
</dbReference>
<evidence type="ECO:0000256" key="2">
    <source>
        <dbReference type="ARBA" id="ARBA00004922"/>
    </source>
</evidence>
<sequence>MVAVGGWLSCHVRGLLPLLLLLLSPLVPGAQPSEAAEVDPNGYLLYCPCMGRFGNQASHFLGALAVAKSANRTLVVPPFISYVQRPILLEPYTDYFDLEALRPYHRVLAMEDFMTRLAPHVWPLNQRHMYCSRYDPAQPVDCRTKQGNPFGPFWDHFGIDFVGDRGIDYLLPHSEWPQRYDPRNGHAVIAMRGAPATFPEKPEHRALARFVEWRSDRLAMAQAFIDQHLPRPYLAVHIRAGTDWKRACEHANGVPYYMSSPQCDHLLNPRTVTKELCYPDPDQVLADIERLCAQHGLRAVYIGSDNPRFVEQLQSRWAWPDTPLVVRSHGPMEDMVLFTQADVFLGNCVSSFSAFAVRYRTVRDLPSAFFTLVPDTITSSVTLPSEAHDEL</sequence>
<dbReference type="Proteomes" id="UP000001357">
    <property type="component" value="Unassembled WGS sequence"/>
</dbReference>
<dbReference type="GO" id="GO:0046922">
    <property type="term" value="F:peptide-O-fucosyltransferase activity"/>
    <property type="evidence" value="ECO:0007669"/>
    <property type="project" value="InterPro"/>
</dbReference>
<evidence type="ECO:0000256" key="4">
    <source>
        <dbReference type="ARBA" id="ARBA00021745"/>
    </source>
</evidence>
<dbReference type="GO" id="GO:0005783">
    <property type="term" value="C:endoplasmic reticulum"/>
    <property type="evidence" value="ECO:0007669"/>
    <property type="project" value="UniProtKB-SubCell"/>
</dbReference>
<keyword evidence="7" id="KW-0256">Endoplasmic reticulum</keyword>
<evidence type="ECO:0000256" key="10">
    <source>
        <dbReference type="ARBA" id="ARBA00023180"/>
    </source>
</evidence>
<keyword evidence="8" id="KW-0914">Notch signaling pathway</keyword>
<evidence type="ECO:0000256" key="6">
    <source>
        <dbReference type="ARBA" id="ARBA00022679"/>
    </source>
</evidence>
<organism evidence="15 16">
    <name type="scientific">Monosiga brevicollis</name>
    <name type="common">Choanoflagellate</name>
    <dbReference type="NCBI Taxonomy" id="81824"/>
    <lineage>
        <taxon>Eukaryota</taxon>
        <taxon>Choanoflagellata</taxon>
        <taxon>Craspedida</taxon>
        <taxon>Salpingoecidae</taxon>
        <taxon>Monosiga</taxon>
    </lineage>
</organism>
<dbReference type="Gene3D" id="3.40.50.11340">
    <property type="match status" value="1"/>
</dbReference>
<comment type="similarity">
    <text evidence="3">Belongs to the glycosyltransferase 65 family.</text>
</comment>
<dbReference type="Pfam" id="PF10250">
    <property type="entry name" value="O-FucT"/>
    <property type="match status" value="1"/>
</dbReference>
<dbReference type="STRING" id="81824.A9V0W7"/>
<name>A9V0W7_MONBE</name>
<keyword evidence="6" id="KW-0808">Transferase</keyword>
<evidence type="ECO:0000256" key="7">
    <source>
        <dbReference type="ARBA" id="ARBA00022824"/>
    </source>
</evidence>
<dbReference type="OMA" id="WQNACRL"/>
<gene>
    <name evidence="15" type="ORF">MONBRDRAFT_25935</name>
</gene>
<dbReference type="Gene3D" id="3.40.50.11350">
    <property type="match status" value="1"/>
</dbReference>
<dbReference type="PANTHER" id="PTHR21420">
    <property type="entry name" value="GDP-FUCOSE PROTEIN O-FUCOSYLTRANSFERASE 1"/>
    <property type="match status" value="1"/>
</dbReference>
<dbReference type="FunCoup" id="A9V0W7">
    <property type="interactions" value="729"/>
</dbReference>
<evidence type="ECO:0000313" key="15">
    <source>
        <dbReference type="EMBL" id="EDQ88705.1"/>
    </source>
</evidence>
<evidence type="ECO:0000256" key="1">
    <source>
        <dbReference type="ARBA" id="ARBA00004240"/>
    </source>
</evidence>
<keyword evidence="9" id="KW-1015">Disulfide bond</keyword>
<keyword evidence="10" id="KW-0325">Glycoprotein</keyword>
<comment type="subcellular location">
    <subcellularLocation>
        <location evidence="1">Endoplasmic reticulum</location>
    </subcellularLocation>
</comment>
<evidence type="ECO:0000256" key="8">
    <source>
        <dbReference type="ARBA" id="ARBA00022976"/>
    </source>
</evidence>
<keyword evidence="11" id="KW-0294">Fucose metabolism</keyword>
<proteinExistence type="inferred from homology"/>
<protein>
    <recommendedName>
        <fullName evidence="4">GDP-fucose protein O-fucosyltransferase 1</fullName>
    </recommendedName>
    <alternativeName>
        <fullName evidence="13">Peptide-O-fucosyltransferase 1</fullName>
    </alternativeName>
</protein>
<dbReference type="UniPathway" id="UPA00378"/>
<dbReference type="GO" id="GO:0006004">
    <property type="term" value="P:fucose metabolic process"/>
    <property type="evidence" value="ECO:0007669"/>
    <property type="project" value="UniProtKB-KW"/>
</dbReference>
<dbReference type="PANTHER" id="PTHR21420:SF9">
    <property type="entry name" value="GDP-FUCOSE PROTEIN O-FUCOSYLTRANSFERASE 1"/>
    <property type="match status" value="1"/>
</dbReference>